<dbReference type="AlphaFoldDB" id="A0A9Q0IIW5"/>
<feature type="compositionally biased region" description="Low complexity" evidence="1">
    <location>
        <begin position="352"/>
        <end position="361"/>
    </location>
</feature>
<dbReference type="OrthoDB" id="10051111at2759"/>
<evidence type="ECO:0000313" key="4">
    <source>
        <dbReference type="Proteomes" id="UP001148018"/>
    </source>
</evidence>
<feature type="domain" description="Protein capicua homolog-like" evidence="2">
    <location>
        <begin position="490"/>
        <end position="586"/>
    </location>
</feature>
<sequence>MRSLKKPSGRSPRGGRRPGVSQGSPEKDTRRHRVRRERRDPPTSEGSHKEPILSSNTQKKKEESEESQKAVVSTRRGVEEKMEEAKAQGTNGNITPSNHKTSPTIASSSPALLLPTPLSPGSPPSRKTATFKARVPKKKYRCDHLVSVSPITITPTSITPTSITPTSITPTSITPTSITPTSITPTSITPTSITPTSITPTSITPTSITPTSITPTSTLELPNSSHHNSDKNSTSLMPRNNGSNYISISSSLSHSISGHIDSAINMKRGPAVSGVNAGVRSDRSTNSKSISDSGSISSPGSGNKPSTQKENSRAPQTNLPSSRSGEALREALPQEREAPTGGTQPQGPPDSAPSSSTDTASENSADPEGTEATGPSLHRKITEGLPHLHKSYPREASLSEALAKGLKNQRVLARRSRSNTQTGVGGKAGGVPGKDSGPKSPVFRPGVVRRVSGGSVEVQLQGEEEGEGLVQYPFLEGGSMTSSPGDGGAVDFILDAPPPGTAPVAVGTRVCVPFGGEEGKPVVFREGVISEVDPHPAVSFPYRVLLDDQAHSAEEGGVREEERRRAEGQAVWVSRQSLRLLSPPWEVPQLDGGRERERERRRGKWRRESGGRRWRWKGRYVS</sequence>
<feature type="region of interest" description="Disordered" evidence="1">
    <location>
        <begin position="162"/>
        <end position="242"/>
    </location>
</feature>
<proteinExistence type="predicted"/>
<keyword evidence="4" id="KW-1185">Reference proteome</keyword>
<protein>
    <recommendedName>
        <fullName evidence="2">Protein capicua homolog-like domain-containing protein</fullName>
    </recommendedName>
</protein>
<feature type="compositionally biased region" description="Low complexity" evidence="1">
    <location>
        <begin position="286"/>
        <end position="306"/>
    </location>
</feature>
<evidence type="ECO:0000256" key="1">
    <source>
        <dbReference type="SAM" id="MobiDB-lite"/>
    </source>
</evidence>
<gene>
    <name evidence="3" type="ORF">NHX12_000729</name>
</gene>
<feature type="compositionally biased region" description="Polar residues" evidence="1">
    <location>
        <begin position="313"/>
        <end position="324"/>
    </location>
</feature>
<reference evidence="3" key="1">
    <citation type="submission" date="2022-07" db="EMBL/GenBank/DDBJ databases">
        <title>Chromosome-level genome of Muraenolepis orangiensis.</title>
        <authorList>
            <person name="Kim J."/>
        </authorList>
    </citation>
    <scope>NUCLEOTIDE SEQUENCE</scope>
    <source>
        <strain evidence="3">KU_S4_2022</strain>
        <tissue evidence="3">Muscle</tissue>
    </source>
</reference>
<feature type="compositionally biased region" description="Basic and acidic residues" evidence="1">
    <location>
        <begin position="37"/>
        <end position="51"/>
    </location>
</feature>
<dbReference type="EMBL" id="JANIIK010000108">
    <property type="protein sequence ID" value="KAJ3598706.1"/>
    <property type="molecule type" value="Genomic_DNA"/>
</dbReference>
<dbReference type="InterPro" id="IPR032147">
    <property type="entry name" value="Cic_dom"/>
</dbReference>
<feature type="compositionally biased region" description="Low complexity" evidence="1">
    <location>
        <begin position="162"/>
        <end position="218"/>
    </location>
</feature>
<evidence type="ECO:0000313" key="3">
    <source>
        <dbReference type="EMBL" id="KAJ3598706.1"/>
    </source>
</evidence>
<feature type="region of interest" description="Disordered" evidence="1">
    <location>
        <begin position="1"/>
        <end position="135"/>
    </location>
</feature>
<feature type="compositionally biased region" description="Polar residues" evidence="1">
    <location>
        <begin position="219"/>
        <end position="240"/>
    </location>
</feature>
<feature type="region of interest" description="Disordered" evidence="1">
    <location>
        <begin position="407"/>
        <end position="446"/>
    </location>
</feature>
<feature type="compositionally biased region" description="Low complexity" evidence="1">
    <location>
        <begin position="101"/>
        <end position="116"/>
    </location>
</feature>
<feature type="compositionally biased region" description="Basic and acidic residues" evidence="1">
    <location>
        <begin position="326"/>
        <end position="338"/>
    </location>
</feature>
<feature type="compositionally biased region" description="Basic and acidic residues" evidence="1">
    <location>
        <begin position="76"/>
        <end position="86"/>
    </location>
</feature>
<feature type="region of interest" description="Disordered" evidence="1">
    <location>
        <begin position="584"/>
        <end position="611"/>
    </location>
</feature>
<comment type="caution">
    <text evidence="3">The sequence shown here is derived from an EMBL/GenBank/DDBJ whole genome shotgun (WGS) entry which is preliminary data.</text>
</comment>
<feature type="region of interest" description="Disordered" evidence="1">
    <location>
        <begin position="274"/>
        <end position="377"/>
    </location>
</feature>
<evidence type="ECO:0000259" key="2">
    <source>
        <dbReference type="Pfam" id="PF16090"/>
    </source>
</evidence>
<dbReference type="Proteomes" id="UP001148018">
    <property type="component" value="Unassembled WGS sequence"/>
</dbReference>
<feature type="compositionally biased region" description="Polar residues" evidence="1">
    <location>
        <begin position="88"/>
        <end position="100"/>
    </location>
</feature>
<feature type="compositionally biased region" description="Basic residues" evidence="1">
    <location>
        <begin position="1"/>
        <end position="16"/>
    </location>
</feature>
<name>A0A9Q0IIW5_9TELE</name>
<dbReference type="Pfam" id="PF16090">
    <property type="entry name" value="DUF4819"/>
    <property type="match status" value="1"/>
</dbReference>
<accession>A0A9Q0IIW5</accession>
<feature type="compositionally biased region" description="Basic and acidic residues" evidence="1">
    <location>
        <begin position="592"/>
        <end position="611"/>
    </location>
</feature>
<feature type="compositionally biased region" description="Basic and acidic residues" evidence="1">
    <location>
        <begin position="59"/>
        <end position="68"/>
    </location>
</feature>
<feature type="compositionally biased region" description="Gly residues" evidence="1">
    <location>
        <begin position="423"/>
        <end position="432"/>
    </location>
</feature>
<organism evidence="3 4">
    <name type="scientific">Muraenolepis orangiensis</name>
    <name type="common">Patagonian moray cod</name>
    <dbReference type="NCBI Taxonomy" id="630683"/>
    <lineage>
        <taxon>Eukaryota</taxon>
        <taxon>Metazoa</taxon>
        <taxon>Chordata</taxon>
        <taxon>Craniata</taxon>
        <taxon>Vertebrata</taxon>
        <taxon>Euteleostomi</taxon>
        <taxon>Actinopterygii</taxon>
        <taxon>Neopterygii</taxon>
        <taxon>Teleostei</taxon>
        <taxon>Neoteleostei</taxon>
        <taxon>Acanthomorphata</taxon>
        <taxon>Zeiogadaria</taxon>
        <taxon>Gadariae</taxon>
        <taxon>Gadiformes</taxon>
        <taxon>Muraenolepidoidei</taxon>
        <taxon>Muraenolepididae</taxon>
        <taxon>Muraenolepis</taxon>
    </lineage>
</organism>